<evidence type="ECO:0008006" key="3">
    <source>
        <dbReference type="Google" id="ProtNLM"/>
    </source>
</evidence>
<organism evidence="1 2">
    <name type="scientific">Oxobacter pfennigii</name>
    <dbReference type="NCBI Taxonomy" id="36849"/>
    <lineage>
        <taxon>Bacteria</taxon>
        <taxon>Bacillati</taxon>
        <taxon>Bacillota</taxon>
        <taxon>Clostridia</taxon>
        <taxon>Eubacteriales</taxon>
        <taxon>Clostridiaceae</taxon>
        <taxon>Oxobacter</taxon>
    </lineage>
</organism>
<name>A0A0P8X1T7_9CLOT</name>
<sequence length="204" mass="22696">MIKTALITGIIMMLFMISGCSGNLNPRISQPGTDIQNNGNVDENKNPTPAVVRPRSLGGICLGDSIEDVVKILGKDYKESLETDDSGYFKEDLTVWTYDKGITVKFGKETEKVISVTSFSPDFETDLGVRVEDSAKTGFEKYKPKSDQVTSRHTGEPLEGWFDIGEEKLIILDFDKGNNTKVNSIVEDSSIIEEIVLAYWDHFD</sequence>
<dbReference type="STRING" id="36849.OXPF_18630"/>
<keyword evidence="2" id="KW-1185">Reference proteome</keyword>
<dbReference type="OrthoDB" id="1794490at2"/>
<comment type="caution">
    <text evidence="1">The sequence shown here is derived from an EMBL/GenBank/DDBJ whole genome shotgun (WGS) entry which is preliminary data.</text>
</comment>
<evidence type="ECO:0000313" key="2">
    <source>
        <dbReference type="Proteomes" id="UP000050326"/>
    </source>
</evidence>
<dbReference type="Proteomes" id="UP000050326">
    <property type="component" value="Unassembled WGS sequence"/>
</dbReference>
<reference evidence="1 2" key="1">
    <citation type="submission" date="2015-09" db="EMBL/GenBank/DDBJ databases">
        <title>Genome sequence of Oxobacter pfennigii DSM 3222.</title>
        <authorList>
            <person name="Poehlein A."/>
            <person name="Bengelsdorf F.R."/>
            <person name="Schiel-Bengelsdorf B."/>
            <person name="Duerre P."/>
            <person name="Daniel R."/>
        </authorList>
    </citation>
    <scope>NUCLEOTIDE SEQUENCE [LARGE SCALE GENOMIC DNA]</scope>
    <source>
        <strain evidence="1 2">DSM 3222</strain>
    </source>
</reference>
<dbReference type="RefSeq" id="WP_054874907.1">
    <property type="nucleotide sequence ID" value="NZ_LKET01000029.1"/>
</dbReference>
<gene>
    <name evidence="1" type="ORF">OXPF_18630</name>
</gene>
<evidence type="ECO:0000313" key="1">
    <source>
        <dbReference type="EMBL" id="KPU44777.1"/>
    </source>
</evidence>
<dbReference type="PROSITE" id="PS51257">
    <property type="entry name" value="PROKAR_LIPOPROTEIN"/>
    <property type="match status" value="1"/>
</dbReference>
<dbReference type="EMBL" id="LKET01000029">
    <property type="protein sequence ID" value="KPU44777.1"/>
    <property type="molecule type" value="Genomic_DNA"/>
</dbReference>
<accession>A0A0P8X1T7</accession>
<proteinExistence type="predicted"/>
<dbReference type="AlphaFoldDB" id="A0A0P8X1T7"/>
<protein>
    <recommendedName>
        <fullName evidence="3">Lipoprotein</fullName>
    </recommendedName>
</protein>